<keyword evidence="2 4" id="KW-0479">Metal-binding</keyword>
<dbReference type="PANTHER" id="PTHR24286:SF252">
    <property type="entry name" value="CYTOCHROME P450 26B1"/>
    <property type="match status" value="1"/>
</dbReference>
<keyword evidence="3 4" id="KW-0408">Iron</keyword>
<gene>
    <name evidence="5" type="ORF">FSP39_016949</name>
</gene>
<evidence type="ECO:0000256" key="4">
    <source>
        <dbReference type="RuleBase" id="RU000461"/>
    </source>
</evidence>
<keyword evidence="4" id="KW-0349">Heme</keyword>
<dbReference type="GO" id="GO:0020037">
    <property type="term" value="F:heme binding"/>
    <property type="evidence" value="ECO:0007669"/>
    <property type="project" value="InterPro"/>
</dbReference>
<dbReference type="Proteomes" id="UP001186944">
    <property type="component" value="Unassembled WGS sequence"/>
</dbReference>
<proteinExistence type="inferred from homology"/>
<evidence type="ECO:0000313" key="5">
    <source>
        <dbReference type="EMBL" id="KAK3095632.1"/>
    </source>
</evidence>
<dbReference type="PROSITE" id="PS00086">
    <property type="entry name" value="CYTOCHROME_P450"/>
    <property type="match status" value="1"/>
</dbReference>
<comment type="caution">
    <text evidence="5">The sequence shown here is derived from an EMBL/GenBank/DDBJ whole genome shotgun (WGS) entry which is preliminary data.</text>
</comment>
<name>A0AA88XZR9_PINIB</name>
<sequence length="428" mass="48301">MTKVPGSVGLPILGDKSIDFYRDPIRFTLKHIENTNSRVFCARFLNTPTVFVGCNSTLKELLTDGVRHTDMGYKAFMEHIFGQNILFTDGDMAAGLRQSLSQLFTPETVKTYQQRVERIVNECLHEVESSEYICLYTFMKRICTQICLSLFLDLDFHQASDTANSIVALTTTHWHGIISVPLSIKLPGSGGSTYRKALDAKEELLKIIIHKKEQNDSAGSFSHKVQQCPHGNEDIFVNNHLLLFTSALVPKALSSILTSFFIEISGDHRDLQSSVLEDSILMESLLLEAQRMYPPFLGGRRLATEDFNLNGYKVHKGHALVYLTYAAHRDPAVFDNPEQFDPHRWTGRNSQDKDKIHCFGGGPRGCIGQNLVWQIIQTVIVGLLTKYSVTLKEGQDLTHKWLPVSRPKNEILVKFVRKTEQQIDTDGS</sequence>
<evidence type="ECO:0000256" key="1">
    <source>
        <dbReference type="ARBA" id="ARBA00010617"/>
    </source>
</evidence>
<dbReference type="InterPro" id="IPR002397">
    <property type="entry name" value="Cyt_P450_B"/>
</dbReference>
<organism evidence="5 6">
    <name type="scientific">Pinctada imbricata</name>
    <name type="common">Atlantic pearl-oyster</name>
    <name type="synonym">Pinctada martensii</name>
    <dbReference type="NCBI Taxonomy" id="66713"/>
    <lineage>
        <taxon>Eukaryota</taxon>
        <taxon>Metazoa</taxon>
        <taxon>Spiralia</taxon>
        <taxon>Lophotrochozoa</taxon>
        <taxon>Mollusca</taxon>
        <taxon>Bivalvia</taxon>
        <taxon>Autobranchia</taxon>
        <taxon>Pteriomorphia</taxon>
        <taxon>Pterioida</taxon>
        <taxon>Pterioidea</taxon>
        <taxon>Pteriidae</taxon>
        <taxon>Pinctada</taxon>
    </lineage>
</organism>
<dbReference type="InterPro" id="IPR036396">
    <property type="entry name" value="Cyt_P450_sf"/>
</dbReference>
<dbReference type="GO" id="GO:0016125">
    <property type="term" value="P:sterol metabolic process"/>
    <property type="evidence" value="ECO:0007669"/>
    <property type="project" value="TreeGrafter"/>
</dbReference>
<dbReference type="AlphaFoldDB" id="A0AA88XZR9"/>
<evidence type="ECO:0000256" key="3">
    <source>
        <dbReference type="ARBA" id="ARBA00023004"/>
    </source>
</evidence>
<dbReference type="InterPro" id="IPR017972">
    <property type="entry name" value="Cyt_P450_CS"/>
</dbReference>
<dbReference type="SUPFAM" id="SSF48264">
    <property type="entry name" value="Cytochrome P450"/>
    <property type="match status" value="1"/>
</dbReference>
<evidence type="ECO:0008006" key="7">
    <source>
        <dbReference type="Google" id="ProtNLM"/>
    </source>
</evidence>
<dbReference type="GO" id="GO:0004497">
    <property type="term" value="F:monooxygenase activity"/>
    <property type="evidence" value="ECO:0007669"/>
    <property type="project" value="UniProtKB-KW"/>
</dbReference>
<accession>A0AA88XZR9</accession>
<keyword evidence="4" id="KW-0503">Monooxygenase</keyword>
<dbReference type="Gene3D" id="1.10.630.10">
    <property type="entry name" value="Cytochrome P450"/>
    <property type="match status" value="2"/>
</dbReference>
<dbReference type="Pfam" id="PF00067">
    <property type="entry name" value="p450"/>
    <property type="match status" value="2"/>
</dbReference>
<dbReference type="GO" id="GO:0005506">
    <property type="term" value="F:iron ion binding"/>
    <property type="evidence" value="ECO:0007669"/>
    <property type="project" value="InterPro"/>
</dbReference>
<protein>
    <recommendedName>
        <fullName evidence="7">Cytochrome P450</fullName>
    </recommendedName>
</protein>
<evidence type="ECO:0000313" key="6">
    <source>
        <dbReference type="Proteomes" id="UP001186944"/>
    </source>
</evidence>
<dbReference type="PRINTS" id="PR00359">
    <property type="entry name" value="BP450"/>
</dbReference>
<keyword evidence="4" id="KW-0560">Oxidoreductase</keyword>
<keyword evidence="6" id="KW-1185">Reference proteome</keyword>
<dbReference type="InterPro" id="IPR001128">
    <property type="entry name" value="Cyt_P450"/>
</dbReference>
<evidence type="ECO:0000256" key="2">
    <source>
        <dbReference type="ARBA" id="ARBA00022723"/>
    </source>
</evidence>
<comment type="similarity">
    <text evidence="1 4">Belongs to the cytochrome P450 family.</text>
</comment>
<dbReference type="EMBL" id="VSWD01000008">
    <property type="protein sequence ID" value="KAK3095632.1"/>
    <property type="molecule type" value="Genomic_DNA"/>
</dbReference>
<dbReference type="PANTHER" id="PTHR24286">
    <property type="entry name" value="CYTOCHROME P450 26"/>
    <property type="match status" value="1"/>
</dbReference>
<reference evidence="5" key="1">
    <citation type="submission" date="2019-08" db="EMBL/GenBank/DDBJ databases">
        <title>The improved chromosome-level genome for the pearl oyster Pinctada fucata martensii using PacBio sequencing and Hi-C.</title>
        <authorList>
            <person name="Zheng Z."/>
        </authorList>
    </citation>
    <scope>NUCLEOTIDE SEQUENCE</scope>
    <source>
        <strain evidence="5">ZZ-2019</strain>
        <tissue evidence="5">Adductor muscle</tissue>
    </source>
</reference>
<dbReference type="GO" id="GO:0016705">
    <property type="term" value="F:oxidoreductase activity, acting on paired donors, with incorporation or reduction of molecular oxygen"/>
    <property type="evidence" value="ECO:0007669"/>
    <property type="project" value="InterPro"/>
</dbReference>